<feature type="region of interest" description="Disordered" evidence="1">
    <location>
        <begin position="1"/>
        <end position="20"/>
    </location>
</feature>
<dbReference type="EMBL" id="JAAXOY010000007">
    <property type="protein sequence ID" value="NKY38196.1"/>
    <property type="molecule type" value="Genomic_DNA"/>
</dbReference>
<keyword evidence="2" id="KW-0472">Membrane</keyword>
<evidence type="ECO:0000313" key="4">
    <source>
        <dbReference type="Proteomes" id="UP000777774"/>
    </source>
</evidence>
<feature type="transmembrane region" description="Helical" evidence="2">
    <location>
        <begin position="27"/>
        <end position="48"/>
    </location>
</feature>
<keyword evidence="2" id="KW-1133">Transmembrane helix</keyword>
<feature type="transmembrane region" description="Helical" evidence="2">
    <location>
        <begin position="68"/>
        <end position="92"/>
    </location>
</feature>
<keyword evidence="2" id="KW-0812">Transmembrane</keyword>
<comment type="caution">
    <text evidence="3">The sequence shown here is derived from an EMBL/GenBank/DDBJ whole genome shotgun (WGS) entry which is preliminary data.</text>
</comment>
<protein>
    <submittedName>
        <fullName evidence="3">DUF4190 domain-containing protein</fullName>
    </submittedName>
</protein>
<evidence type="ECO:0000256" key="2">
    <source>
        <dbReference type="SAM" id="Phobius"/>
    </source>
</evidence>
<sequence length="102" mass="10591">MSASYGHAPAPQLPSTGHPVPPRTSTFAIVAFIAAFMIPVAGIVLGVLARRQLSAPGSTEDGAGLARWAVVVGIAGTVLQTLFFVVWLWFFVRAVAAHPPGV</sequence>
<evidence type="ECO:0000313" key="3">
    <source>
        <dbReference type="EMBL" id="NKY38196.1"/>
    </source>
</evidence>
<dbReference type="RefSeq" id="WP_168676712.1">
    <property type="nucleotide sequence ID" value="NZ_JAAXOY010000007.1"/>
</dbReference>
<keyword evidence="4" id="KW-1185">Reference proteome</keyword>
<accession>A0ABX1JY99</accession>
<reference evidence="3 4" key="1">
    <citation type="submission" date="2020-04" db="EMBL/GenBank/DDBJ databases">
        <title>MicrobeNet Type strains.</title>
        <authorList>
            <person name="Nicholson A.C."/>
        </authorList>
    </citation>
    <scope>NUCLEOTIDE SEQUENCE [LARGE SCALE GENOMIC DNA]</scope>
    <source>
        <strain evidence="3 4">ATCC BAA-787</strain>
    </source>
</reference>
<evidence type="ECO:0000256" key="1">
    <source>
        <dbReference type="SAM" id="MobiDB-lite"/>
    </source>
</evidence>
<organism evidence="3 4">
    <name type="scientific">Cellulomonas septica</name>
    <dbReference type="NCBI Taxonomy" id="285080"/>
    <lineage>
        <taxon>Bacteria</taxon>
        <taxon>Bacillati</taxon>
        <taxon>Actinomycetota</taxon>
        <taxon>Actinomycetes</taxon>
        <taxon>Micrococcales</taxon>
        <taxon>Cellulomonadaceae</taxon>
        <taxon>Cellulomonas</taxon>
    </lineage>
</organism>
<name>A0ABX1JY99_9CELL</name>
<gene>
    <name evidence="3" type="ORF">HGA02_01265</name>
</gene>
<proteinExistence type="predicted"/>
<dbReference type="Proteomes" id="UP000777774">
    <property type="component" value="Unassembled WGS sequence"/>
</dbReference>